<feature type="compositionally biased region" description="Basic and acidic residues" evidence="6">
    <location>
        <begin position="1114"/>
        <end position="1131"/>
    </location>
</feature>
<organism evidence="10 11">
    <name type="scientific">Actinia tenebrosa</name>
    <name type="common">Australian red waratah sea anemone</name>
    <dbReference type="NCBI Taxonomy" id="6105"/>
    <lineage>
        <taxon>Eukaryota</taxon>
        <taxon>Metazoa</taxon>
        <taxon>Cnidaria</taxon>
        <taxon>Anthozoa</taxon>
        <taxon>Hexacorallia</taxon>
        <taxon>Actiniaria</taxon>
        <taxon>Actiniidae</taxon>
        <taxon>Actinia</taxon>
    </lineage>
</organism>
<dbReference type="InterPro" id="IPR007110">
    <property type="entry name" value="Ig-like_dom"/>
</dbReference>
<keyword evidence="5" id="KW-0393">Immunoglobulin domain</keyword>
<dbReference type="Proteomes" id="UP000515163">
    <property type="component" value="Unplaced"/>
</dbReference>
<dbReference type="Gene3D" id="2.60.40.10">
    <property type="entry name" value="Immunoglobulins"/>
    <property type="match status" value="10"/>
</dbReference>
<dbReference type="KEGG" id="aten:116302848"/>
<dbReference type="GO" id="GO:0005886">
    <property type="term" value="C:plasma membrane"/>
    <property type="evidence" value="ECO:0007669"/>
    <property type="project" value="TreeGrafter"/>
</dbReference>
<feature type="compositionally biased region" description="Basic and acidic residues" evidence="6">
    <location>
        <begin position="1187"/>
        <end position="1221"/>
    </location>
</feature>
<feature type="region of interest" description="Disordered" evidence="6">
    <location>
        <begin position="1012"/>
        <end position="1035"/>
    </location>
</feature>
<dbReference type="GO" id="GO:0050839">
    <property type="term" value="F:cell adhesion molecule binding"/>
    <property type="evidence" value="ECO:0007669"/>
    <property type="project" value="TreeGrafter"/>
</dbReference>
<dbReference type="InterPro" id="IPR036116">
    <property type="entry name" value="FN3_sf"/>
</dbReference>
<dbReference type="CDD" id="cd00063">
    <property type="entry name" value="FN3"/>
    <property type="match status" value="1"/>
</dbReference>
<evidence type="ECO:0000256" key="6">
    <source>
        <dbReference type="SAM" id="MobiDB-lite"/>
    </source>
</evidence>
<dbReference type="InterPro" id="IPR013783">
    <property type="entry name" value="Ig-like_fold"/>
</dbReference>
<feature type="transmembrane region" description="Helical" evidence="7">
    <location>
        <begin position="12"/>
        <end position="34"/>
    </location>
</feature>
<feature type="domain" description="Ig-like" evidence="8">
    <location>
        <begin position="239"/>
        <end position="319"/>
    </location>
</feature>
<feature type="domain" description="Ig-like" evidence="8">
    <location>
        <begin position="411"/>
        <end position="490"/>
    </location>
</feature>
<dbReference type="SMART" id="SM00060">
    <property type="entry name" value="FN3"/>
    <property type="match status" value="1"/>
</dbReference>
<keyword evidence="7" id="KW-1133">Transmembrane helix</keyword>
<feature type="domain" description="Ig-like" evidence="8">
    <location>
        <begin position="153"/>
        <end position="236"/>
    </location>
</feature>
<feature type="transmembrane region" description="Helical" evidence="7">
    <location>
        <begin position="1043"/>
        <end position="1063"/>
    </location>
</feature>
<gene>
    <name evidence="11" type="primary">LOC116302848</name>
</gene>
<keyword evidence="2 7" id="KW-0472">Membrane</keyword>
<evidence type="ECO:0000256" key="3">
    <source>
        <dbReference type="ARBA" id="ARBA00023157"/>
    </source>
</evidence>
<dbReference type="PANTHER" id="PTHR11640">
    <property type="entry name" value="NEPHRIN"/>
    <property type="match status" value="1"/>
</dbReference>
<feature type="compositionally biased region" description="Acidic residues" evidence="6">
    <location>
        <begin position="1243"/>
        <end position="1252"/>
    </location>
</feature>
<dbReference type="OrthoDB" id="6088938at2759"/>
<dbReference type="PROSITE" id="PS50835">
    <property type="entry name" value="IG_LIKE"/>
    <property type="match status" value="9"/>
</dbReference>
<sequence>MISSKDTLTIRHLLCYVFIFGSFFLVFTSGFTWIQTPGAKTYAEIGKSVTLRWNYKLNISQNETHHLSDVGFVKKGNTQTSLALKVKEDEFEYGPNDLSGKYEVHGKQNISLILKDVQESFDRTFCLKTKYKLNGLLQAEKSKCTKLCSFAYPLVDFSPKATLVNVTDLVNLYCNATGKPQPNIIWKKADDPSEVLAPSSSWFNLSVTGPSVQGLYMCIANNSFGTNNKTFFVEVQFKPKIQYISMDQIHPEGARVSLYCNASGNPIPNIAWEATGNTMTSGQGNATLKLANISKADTGEYNCTAKNILGMTSKKTRLTVQYRPVETTLTADPGTDVILGRKLVLNCTSSALPKANQFHFYRNGSFLKNVTDGLLSVDNITSTKSGEYKCIPSNTLGDGDPATVMINVLEPPVLSESLKNRTINESETLELRCKAKGNPLPVVTWTKNSKFLSHNDTYKKENTSRNDAGVYRCTANNSIGEPVYSEATVIVNYAPEVTINKSKQTVNETHSASLDCQASGKPAPRVQWFKENVSIGNESVTLLTNVTWKDAGKYVCKAYNLLGIKSATTELIVQYSPINTKLTTHTGEFKVAVNDTLILNCSAQAFPPANQFTFSSNKTTLQSSPKSTFIIKKPMLFPDEEYTCIPENIMGSGPPSSINISYLEQPSFRQQPETNITVNEAETIKLVCLVRGKPKPNVTWTRDGVYNVIGTGEEFIKNNTNSSDAGQYNCTASNGVGRILSASFSVEVNYKPINTRLSITGRRGITINESLTLNCSAQSNPPPHIFSFQVNGSKANHTPSESTFVIKKDRAFYDESYTCIATNLLGGGEKSDSLIITMLEPPTICTGPKNVTVNETEAITLKCQARGKPPPKITWTKGSSTDILSTNDTYSKARAETCDAGVYRCTASNGVKTPVSAQFSVTIKSFPLAPEILNIAKSIPSVEVHWEQPVTNCSLPITGYIARVKKKESQDEWTECEALHVRNYTWTCSFRDLQSSTTYTLQIIAKNRFGRGNPAEEDFETKDGGSASGSSDARTGGLSKKSYIIIGASVGGFFLLVIIILVGKRLKTKHGESSLQTPIELREPDEVPIDFTIKNEIQYGHDGPMSASQETLEIQEKEDGKPEEDRQDQNVKAEVQNGPDKQMTASKENLIVQETEKKEDGKPEEGREDQNVKSEIRNGPDKQMTASKEDLKVQETEAKEDGKPEEGRQDQNVKSEIRNDPDGQMTASKEDLKVQETEKNEDNDSGEDNLAM</sequence>
<evidence type="ECO:0000256" key="5">
    <source>
        <dbReference type="ARBA" id="ARBA00023319"/>
    </source>
</evidence>
<keyword evidence="4" id="KW-0325">Glycoprotein</keyword>
<dbReference type="SUPFAM" id="SSF48726">
    <property type="entry name" value="Immunoglobulin"/>
    <property type="match status" value="9"/>
</dbReference>
<dbReference type="Pfam" id="PF13895">
    <property type="entry name" value="Ig_2"/>
    <property type="match status" value="2"/>
</dbReference>
<feature type="compositionally biased region" description="Basic and acidic residues" evidence="6">
    <location>
        <begin position="1154"/>
        <end position="1180"/>
    </location>
</feature>
<dbReference type="InterPro" id="IPR003598">
    <property type="entry name" value="Ig_sub2"/>
</dbReference>
<comment type="subcellular location">
    <subcellularLocation>
        <location evidence="1">Membrane</location>
        <topology evidence="1">Single-pass type I membrane protein</topology>
    </subcellularLocation>
</comment>
<dbReference type="PROSITE" id="PS50853">
    <property type="entry name" value="FN3"/>
    <property type="match status" value="1"/>
</dbReference>
<feature type="domain" description="Ig-like" evidence="8">
    <location>
        <begin position="666"/>
        <end position="745"/>
    </location>
</feature>
<keyword evidence="7" id="KW-0812">Transmembrane</keyword>
<dbReference type="SUPFAM" id="SSF49265">
    <property type="entry name" value="Fibronectin type III"/>
    <property type="match status" value="1"/>
</dbReference>
<name>A0A6P8INL5_ACTTE</name>
<feature type="compositionally biased region" description="Basic and acidic residues" evidence="6">
    <location>
        <begin position="1228"/>
        <end position="1242"/>
    </location>
</feature>
<evidence type="ECO:0000259" key="9">
    <source>
        <dbReference type="PROSITE" id="PS50853"/>
    </source>
</evidence>
<feature type="region of interest" description="Disordered" evidence="6">
    <location>
        <begin position="1096"/>
        <end position="1252"/>
    </location>
</feature>
<dbReference type="SMART" id="SM00408">
    <property type="entry name" value="IGc2"/>
    <property type="match status" value="9"/>
</dbReference>
<feature type="compositionally biased region" description="Low complexity" evidence="6">
    <location>
        <begin position="1024"/>
        <end position="1033"/>
    </location>
</feature>
<evidence type="ECO:0000313" key="10">
    <source>
        <dbReference type="Proteomes" id="UP000515163"/>
    </source>
</evidence>
<feature type="domain" description="Ig-like" evidence="8">
    <location>
        <begin position="842"/>
        <end position="922"/>
    </location>
</feature>
<evidence type="ECO:0000259" key="8">
    <source>
        <dbReference type="PROSITE" id="PS50835"/>
    </source>
</evidence>
<feature type="domain" description="Ig-like" evidence="8">
    <location>
        <begin position="495"/>
        <end position="574"/>
    </location>
</feature>
<dbReference type="InterPro" id="IPR003961">
    <property type="entry name" value="FN3_dom"/>
</dbReference>
<dbReference type="FunFam" id="2.60.40.10:FF:000032">
    <property type="entry name" value="palladin isoform X1"/>
    <property type="match status" value="2"/>
</dbReference>
<evidence type="ECO:0000256" key="7">
    <source>
        <dbReference type="SAM" id="Phobius"/>
    </source>
</evidence>
<evidence type="ECO:0000256" key="4">
    <source>
        <dbReference type="ARBA" id="ARBA00023180"/>
    </source>
</evidence>
<keyword evidence="3" id="KW-1015">Disulfide bond</keyword>
<dbReference type="SMART" id="SM00409">
    <property type="entry name" value="IG"/>
    <property type="match status" value="9"/>
</dbReference>
<protein>
    <submittedName>
        <fullName evidence="11">Immunoglobulin superfamily member 10-like</fullName>
    </submittedName>
</protein>
<evidence type="ECO:0000256" key="2">
    <source>
        <dbReference type="ARBA" id="ARBA00023136"/>
    </source>
</evidence>
<dbReference type="GO" id="GO:0098609">
    <property type="term" value="P:cell-cell adhesion"/>
    <property type="evidence" value="ECO:0007669"/>
    <property type="project" value="TreeGrafter"/>
</dbReference>
<dbReference type="InterPro" id="IPR051275">
    <property type="entry name" value="Cell_adhesion_signaling"/>
</dbReference>
<dbReference type="GeneID" id="116302848"/>
<reference evidence="11" key="1">
    <citation type="submission" date="2025-08" db="UniProtKB">
        <authorList>
            <consortium name="RefSeq"/>
        </authorList>
    </citation>
    <scope>IDENTIFICATION</scope>
    <source>
        <tissue evidence="11">Tentacle</tissue>
    </source>
</reference>
<evidence type="ECO:0000313" key="11">
    <source>
        <dbReference type="RefSeq" id="XP_031568095.1"/>
    </source>
</evidence>
<accession>A0A6P8INL5</accession>
<dbReference type="InterPro" id="IPR003599">
    <property type="entry name" value="Ig_sub"/>
</dbReference>
<dbReference type="PANTHER" id="PTHR11640:SF31">
    <property type="entry name" value="IRREGULAR CHIASM C-ROUGHEST PROTEIN-RELATED"/>
    <property type="match status" value="1"/>
</dbReference>
<proteinExistence type="predicted"/>
<dbReference type="Pfam" id="PF13927">
    <property type="entry name" value="Ig_3"/>
    <property type="match status" value="6"/>
</dbReference>
<dbReference type="InParanoid" id="A0A6P8INL5"/>
<dbReference type="RefSeq" id="XP_031568095.1">
    <property type="nucleotide sequence ID" value="XM_031712235.1"/>
</dbReference>
<feature type="domain" description="Fibronectin type-III" evidence="9">
    <location>
        <begin position="926"/>
        <end position="1025"/>
    </location>
</feature>
<keyword evidence="10" id="KW-1185">Reference proteome</keyword>
<evidence type="ECO:0000256" key="1">
    <source>
        <dbReference type="ARBA" id="ARBA00004479"/>
    </source>
</evidence>
<dbReference type="GO" id="GO:0005911">
    <property type="term" value="C:cell-cell junction"/>
    <property type="evidence" value="ECO:0007669"/>
    <property type="project" value="TreeGrafter"/>
</dbReference>
<feature type="domain" description="Ig-like" evidence="8">
    <location>
        <begin position="324"/>
        <end position="407"/>
    </location>
</feature>
<feature type="domain" description="Ig-like" evidence="8">
    <location>
        <begin position="577"/>
        <end position="661"/>
    </location>
</feature>
<dbReference type="Pfam" id="PF00041">
    <property type="entry name" value="fn3"/>
    <property type="match status" value="1"/>
</dbReference>
<dbReference type="InterPro" id="IPR036179">
    <property type="entry name" value="Ig-like_dom_sf"/>
</dbReference>
<feature type="domain" description="Ig-like" evidence="8">
    <location>
        <begin position="752"/>
        <end position="837"/>
    </location>
</feature>
<dbReference type="AlphaFoldDB" id="A0A6P8INL5"/>